<gene>
    <name evidence="1" type="ORF">BKA59DRAFT_409470</name>
</gene>
<comment type="caution">
    <text evidence="1">The sequence shown here is derived from an EMBL/GenBank/DDBJ whole genome shotgun (WGS) entry which is preliminary data.</text>
</comment>
<name>A0A8K0RJD1_9HYPO</name>
<dbReference type="GO" id="GO:0003676">
    <property type="term" value="F:nucleic acid binding"/>
    <property type="evidence" value="ECO:0007669"/>
    <property type="project" value="InterPro"/>
</dbReference>
<dbReference type="SUPFAM" id="SSF53098">
    <property type="entry name" value="Ribonuclease H-like"/>
    <property type="match status" value="1"/>
</dbReference>
<proteinExistence type="predicted"/>
<accession>A0A8K0RJD1</accession>
<dbReference type="Proteomes" id="UP000813427">
    <property type="component" value="Unassembled WGS sequence"/>
</dbReference>
<evidence type="ECO:0000313" key="1">
    <source>
        <dbReference type="EMBL" id="KAH7231200.1"/>
    </source>
</evidence>
<protein>
    <recommendedName>
        <fullName evidence="3">RNase H type-1 domain-containing protein</fullName>
    </recommendedName>
</protein>
<dbReference type="Gene3D" id="3.30.420.10">
    <property type="entry name" value="Ribonuclease H-like superfamily/Ribonuclease H"/>
    <property type="match status" value="1"/>
</dbReference>
<keyword evidence="2" id="KW-1185">Reference proteome</keyword>
<dbReference type="OrthoDB" id="5106275at2759"/>
<evidence type="ECO:0008006" key="3">
    <source>
        <dbReference type="Google" id="ProtNLM"/>
    </source>
</evidence>
<organism evidence="1 2">
    <name type="scientific">Fusarium tricinctum</name>
    <dbReference type="NCBI Taxonomy" id="61284"/>
    <lineage>
        <taxon>Eukaryota</taxon>
        <taxon>Fungi</taxon>
        <taxon>Dikarya</taxon>
        <taxon>Ascomycota</taxon>
        <taxon>Pezizomycotina</taxon>
        <taxon>Sordariomycetes</taxon>
        <taxon>Hypocreomycetidae</taxon>
        <taxon>Hypocreales</taxon>
        <taxon>Nectriaceae</taxon>
        <taxon>Fusarium</taxon>
        <taxon>Fusarium tricinctum species complex</taxon>
    </lineage>
</organism>
<dbReference type="AlphaFoldDB" id="A0A8K0RJD1"/>
<sequence>IIITTSASDRRFLIGMGGTIAHRSSSQTNIMVARYSVTLGLQDDQNPYTAELEAIEMALKYMPNGLQYRELTVFSSSQLSLKAVTRHGNNQVRLPSDRFISISND</sequence>
<reference evidence="1" key="1">
    <citation type="journal article" date="2021" name="Nat. Commun.">
        <title>Genetic determinants of endophytism in the Arabidopsis root mycobiome.</title>
        <authorList>
            <person name="Mesny F."/>
            <person name="Miyauchi S."/>
            <person name="Thiergart T."/>
            <person name="Pickel B."/>
            <person name="Atanasova L."/>
            <person name="Karlsson M."/>
            <person name="Huettel B."/>
            <person name="Barry K.W."/>
            <person name="Haridas S."/>
            <person name="Chen C."/>
            <person name="Bauer D."/>
            <person name="Andreopoulos W."/>
            <person name="Pangilinan J."/>
            <person name="LaButti K."/>
            <person name="Riley R."/>
            <person name="Lipzen A."/>
            <person name="Clum A."/>
            <person name="Drula E."/>
            <person name="Henrissat B."/>
            <person name="Kohler A."/>
            <person name="Grigoriev I.V."/>
            <person name="Martin F.M."/>
            <person name="Hacquard S."/>
        </authorList>
    </citation>
    <scope>NUCLEOTIDE SEQUENCE</scope>
    <source>
        <strain evidence="1">MPI-SDFR-AT-0068</strain>
    </source>
</reference>
<feature type="non-terminal residue" evidence="1">
    <location>
        <position position="1"/>
    </location>
</feature>
<dbReference type="InterPro" id="IPR012337">
    <property type="entry name" value="RNaseH-like_sf"/>
</dbReference>
<dbReference type="EMBL" id="JAGPXF010000009">
    <property type="protein sequence ID" value="KAH7231200.1"/>
    <property type="molecule type" value="Genomic_DNA"/>
</dbReference>
<dbReference type="InterPro" id="IPR036397">
    <property type="entry name" value="RNaseH_sf"/>
</dbReference>
<evidence type="ECO:0000313" key="2">
    <source>
        <dbReference type="Proteomes" id="UP000813427"/>
    </source>
</evidence>